<dbReference type="EMBL" id="FUKM01000015">
    <property type="protein sequence ID" value="SJN10684.1"/>
    <property type="molecule type" value="Genomic_DNA"/>
</dbReference>
<evidence type="ECO:0000313" key="6">
    <source>
        <dbReference type="Proteomes" id="UP000196331"/>
    </source>
</evidence>
<dbReference type="Pfam" id="PF00149">
    <property type="entry name" value="Metallophos"/>
    <property type="match status" value="1"/>
</dbReference>
<dbReference type="Gene3D" id="3.60.21.10">
    <property type="match status" value="1"/>
</dbReference>
<dbReference type="SUPFAM" id="SSF56300">
    <property type="entry name" value="Metallo-dependent phosphatases"/>
    <property type="match status" value="1"/>
</dbReference>
<evidence type="ECO:0000313" key="5">
    <source>
        <dbReference type="EMBL" id="SJN10684.1"/>
    </source>
</evidence>
<dbReference type="PANTHER" id="PTHR31302:SF31">
    <property type="entry name" value="PHOSPHODIESTERASE YAEI"/>
    <property type="match status" value="1"/>
</dbReference>
<feature type="transmembrane region" description="Helical" evidence="3">
    <location>
        <begin position="61"/>
        <end position="82"/>
    </location>
</feature>
<dbReference type="RefSeq" id="WP_087106476.1">
    <property type="nucleotide sequence ID" value="NZ_FUKM01000015.1"/>
</dbReference>
<dbReference type="InterPro" id="IPR029052">
    <property type="entry name" value="Metallo-depent_PP-like"/>
</dbReference>
<dbReference type="Proteomes" id="UP000196331">
    <property type="component" value="Unassembled WGS sequence"/>
</dbReference>
<keyword evidence="3" id="KW-1133">Transmembrane helix</keyword>
<keyword evidence="3" id="KW-0472">Membrane</keyword>
<accession>A0A1R4HTI5</accession>
<dbReference type="InterPro" id="IPR051158">
    <property type="entry name" value="Metallophosphoesterase_sf"/>
</dbReference>
<protein>
    <submittedName>
        <fullName evidence="5">Phosphoesterase</fullName>
    </submittedName>
</protein>
<keyword evidence="3" id="KW-0812">Transmembrane</keyword>
<dbReference type="PANTHER" id="PTHR31302">
    <property type="entry name" value="TRANSMEMBRANE PROTEIN WITH METALLOPHOSPHOESTERASE DOMAIN-RELATED"/>
    <property type="match status" value="1"/>
</dbReference>
<evidence type="ECO:0000259" key="4">
    <source>
        <dbReference type="Pfam" id="PF00149"/>
    </source>
</evidence>
<sequence length="371" mass="40524">MFHFIVAIPCLMVIARFLAPLRWPLWVKIALSALLLLVSQHHLLTFLAFGSMFSPEVPRSIVLMINWLFGTLLFLAMLQLIVDAVTLLLMAAKRRRLKIPASLRYAIGIIALGIAAFGVNQAVRVPPMKEVEVTITGLPTQFDGYQIIHLTDLHISRLFEAPWVNAVVTKTNALAPDLIVITGDLIDGDLETRRMDVAPLQALSAPDGVYASPGNHEYYFGYEQWMAHYQSLGMQTLANQHAVITRDGAHLVLAGITDLRAPRTGWPAPDVDEAIADAPTSAPIILLDHQPFDAARAAAAGVDLQLSGHTHGGMIWGVDRIVALANNGFVSGFYDVDGMTLYVNNGTGLWPGFALRLGKPSELTRITLRQG</sequence>
<keyword evidence="2" id="KW-0378">Hydrolase</keyword>
<dbReference type="OrthoDB" id="9780884at2"/>
<evidence type="ECO:0000256" key="2">
    <source>
        <dbReference type="ARBA" id="ARBA00022801"/>
    </source>
</evidence>
<keyword evidence="1" id="KW-0479">Metal-binding</keyword>
<comment type="caution">
    <text evidence="5">The sequence shown here is derived from an EMBL/GenBank/DDBJ whole genome shotgun (WGS) entry which is preliminary data.</text>
</comment>
<dbReference type="AlphaFoldDB" id="A0A1R4HTI5"/>
<feature type="transmembrane region" description="Helical" evidence="3">
    <location>
        <begin position="25"/>
        <end position="49"/>
    </location>
</feature>
<organism evidence="5 6">
    <name type="scientific">Halomonas citrativorans</name>
    <dbReference type="NCBI Taxonomy" id="2742612"/>
    <lineage>
        <taxon>Bacteria</taxon>
        <taxon>Pseudomonadati</taxon>
        <taxon>Pseudomonadota</taxon>
        <taxon>Gammaproteobacteria</taxon>
        <taxon>Oceanospirillales</taxon>
        <taxon>Halomonadaceae</taxon>
        <taxon>Halomonas</taxon>
    </lineage>
</organism>
<feature type="domain" description="Calcineurin-like phosphoesterase" evidence="4">
    <location>
        <begin position="146"/>
        <end position="312"/>
    </location>
</feature>
<gene>
    <name evidence="5" type="ORF">CZ787_04230</name>
</gene>
<dbReference type="InterPro" id="IPR004843">
    <property type="entry name" value="Calcineurin-like_PHP"/>
</dbReference>
<evidence type="ECO:0000256" key="1">
    <source>
        <dbReference type="ARBA" id="ARBA00022723"/>
    </source>
</evidence>
<proteinExistence type="predicted"/>
<dbReference type="GO" id="GO:0009245">
    <property type="term" value="P:lipid A biosynthetic process"/>
    <property type="evidence" value="ECO:0007669"/>
    <property type="project" value="TreeGrafter"/>
</dbReference>
<dbReference type="GO" id="GO:0016020">
    <property type="term" value="C:membrane"/>
    <property type="evidence" value="ECO:0007669"/>
    <property type="project" value="GOC"/>
</dbReference>
<dbReference type="GO" id="GO:0046872">
    <property type="term" value="F:metal ion binding"/>
    <property type="evidence" value="ECO:0007669"/>
    <property type="project" value="UniProtKB-KW"/>
</dbReference>
<reference evidence="5 6" key="1">
    <citation type="submission" date="2017-02" db="EMBL/GenBank/DDBJ databases">
        <authorList>
            <person name="Dridi B."/>
        </authorList>
    </citation>
    <scope>NUCLEOTIDE SEQUENCE [LARGE SCALE GENOMIC DNA]</scope>
    <source>
        <strain evidence="5 6">JB380</strain>
    </source>
</reference>
<evidence type="ECO:0000256" key="3">
    <source>
        <dbReference type="SAM" id="Phobius"/>
    </source>
</evidence>
<dbReference type="GO" id="GO:0008758">
    <property type="term" value="F:UDP-2,3-diacylglucosamine hydrolase activity"/>
    <property type="evidence" value="ECO:0007669"/>
    <property type="project" value="TreeGrafter"/>
</dbReference>
<dbReference type="CDD" id="cd07385">
    <property type="entry name" value="MPP_YkuE_C"/>
    <property type="match status" value="1"/>
</dbReference>
<name>A0A1R4HTI5_9GAMM</name>
<feature type="transmembrane region" description="Helical" evidence="3">
    <location>
        <begin position="102"/>
        <end position="119"/>
    </location>
</feature>